<dbReference type="GO" id="GO:0032259">
    <property type="term" value="P:methylation"/>
    <property type="evidence" value="ECO:0007669"/>
    <property type="project" value="UniProtKB-KW"/>
</dbReference>
<dbReference type="AlphaFoldDB" id="A0A8J3N163"/>
<dbReference type="GO" id="GO:0009307">
    <property type="term" value="P:DNA restriction-modification system"/>
    <property type="evidence" value="ECO:0007669"/>
    <property type="project" value="UniProtKB-KW"/>
</dbReference>
<dbReference type="GO" id="GO:0007165">
    <property type="term" value="P:signal transduction"/>
    <property type="evidence" value="ECO:0007669"/>
    <property type="project" value="InterPro"/>
</dbReference>
<evidence type="ECO:0000256" key="5">
    <source>
        <dbReference type="ARBA" id="ARBA00047942"/>
    </source>
</evidence>
<dbReference type="InterPro" id="IPR000157">
    <property type="entry name" value="TIR_dom"/>
</dbReference>
<dbReference type="Pfam" id="PF22240">
    <property type="entry name" value="ISP_coupler"/>
    <property type="match status" value="1"/>
</dbReference>
<evidence type="ECO:0000256" key="2">
    <source>
        <dbReference type="ARBA" id="ARBA00022603"/>
    </source>
</evidence>
<dbReference type="InterPro" id="IPR053980">
    <property type="entry name" value="ISP_coupler"/>
</dbReference>
<keyword evidence="3" id="KW-0808">Transferase</keyword>
<evidence type="ECO:0000313" key="8">
    <source>
        <dbReference type="Proteomes" id="UP000597444"/>
    </source>
</evidence>
<dbReference type="Pfam" id="PF13676">
    <property type="entry name" value="TIR_2"/>
    <property type="match status" value="1"/>
</dbReference>
<dbReference type="InterPro" id="IPR041635">
    <property type="entry name" value="Type_ISP_LLaBIII_C"/>
</dbReference>
<keyword evidence="8" id="KW-1185">Reference proteome</keyword>
<dbReference type="InterPro" id="IPR029063">
    <property type="entry name" value="SAM-dependent_MTases_sf"/>
</dbReference>
<evidence type="ECO:0000256" key="3">
    <source>
        <dbReference type="ARBA" id="ARBA00022679"/>
    </source>
</evidence>
<dbReference type="InterPro" id="IPR002052">
    <property type="entry name" value="DNA_methylase_N6_adenine_CS"/>
</dbReference>
<dbReference type="PROSITE" id="PS50104">
    <property type="entry name" value="TIR"/>
    <property type="match status" value="1"/>
</dbReference>
<proteinExistence type="predicted"/>
<name>A0A8J3N163_9CHLR</name>
<evidence type="ECO:0000259" key="6">
    <source>
        <dbReference type="PROSITE" id="PS50104"/>
    </source>
</evidence>
<dbReference type="SMART" id="SM00255">
    <property type="entry name" value="TIR"/>
    <property type="match status" value="1"/>
</dbReference>
<organism evidence="7 8">
    <name type="scientific">Reticulibacter mediterranei</name>
    <dbReference type="NCBI Taxonomy" id="2778369"/>
    <lineage>
        <taxon>Bacteria</taxon>
        <taxon>Bacillati</taxon>
        <taxon>Chloroflexota</taxon>
        <taxon>Ktedonobacteria</taxon>
        <taxon>Ktedonobacterales</taxon>
        <taxon>Reticulibacteraceae</taxon>
        <taxon>Reticulibacter</taxon>
    </lineage>
</organism>
<dbReference type="RefSeq" id="WP_220201933.1">
    <property type="nucleotide sequence ID" value="NZ_BNJK01000001.1"/>
</dbReference>
<dbReference type="Pfam" id="PF18135">
    <property type="entry name" value="Type_ISP_C"/>
    <property type="match status" value="1"/>
</dbReference>
<dbReference type="Pfam" id="PF02384">
    <property type="entry name" value="N6_Mtase"/>
    <property type="match status" value="1"/>
</dbReference>
<sequence>MATEPMKLFYSYAHEDEALRNELEKHLKLLQRQGYITQWHDRQIPPGNLWAEEIDAHLKVARIILLLVSPDFIASDYCYGIEMQEALKRHVANEARVIPIIVRSCDWESAPFGKLQALPKDAKPVKKWSDQDEAFTDIAKGLRKVVGDLAGKPTIETNQTTDTKKKKAKTGAGVEGKRMALTPTTISAPIVKKAVERYHKELKYYRDQADDELGLRAAFQNLLADVARHVNWKISPERTMEGKIRPDGILTDEFNLRRGFWEAKGPKGNLEKEIGKKIADGYPLTNTVFENTERAVLYQDKRRVEEYNLTDPKSVGDLLQRFLTYTEPDIENFETAVQEFKERIPELAKALLAIIDKEHKQNKKFITAFDTFTSLCKVALNPQISTDTIKEMLVQHLLTERLFRTVFNNPDFINRNVIAAEVEKVIQALASRSFNRYEFLKSLDRFYIAIEGAAKGIENWSERQHFLNTVYERFFQGFSVKQADTHGIVYTPQEIVDFMCASVEEVLQKEFGTSISKPGVQILDPATGTGSFIVNLVHRIPSYQLKHKYQHDLFCNEITLLPYYIASLNIEHEYYERMKEYEPFEGICFADTLELAEGQQLSLFVEENTERVRREKEAQIMVVIGNPPYNVGQVNENDNNKNRKYEVIDANINKTYVKGSNATNKNKLYDAYVRFFRWAIDRLGGRDGIVCFVSNNSFIDQIAFDGMRKHLMQDFTQIYHLDLHGNVRKNPKLSGTTHNVFGIQVGVGITIAIRSKQHTQRKLYYYRVPEDWTRADKLALLAKEGSLAAIEWQELLPDAKYTWITEGFRSEFETYTPLGSKEARTIRYGSMEEERINTIFKTYSLGVRTNRDDWVYDFSRNSLEQKVSRFIGTYNSEVDRWRRRGSNQAVSVNDFVMYDDTRIKWSEGLKLSLQRNNYAEDFDKTKVRLSLYRPFCRQWLYLDRKLIERIYQFPGFFPNSQTELENRCIGLTDLGSEKPFMVLVSSLIPDMHLVGAGCGTQCFPFYTYSDDGSNRRENITDWALKQFQAKYGPEVTKWDIFHYVYGMLHHPQYRERYAENLKRDLPHISLLLRKDAFNTCVRIGKQLMDIHLNYEQAKESLELIETKGVPFSWRVEKMRMSTDRRVVVVNESLRLGPLPPECFEYRLGNRSALEWVIDQYQVSEDKRSGIVSDPNQLDDEEYIVRLVRKVVTVSVETVKLVKELEQAVKVEDWLGESVGITQV</sequence>
<evidence type="ECO:0000313" key="7">
    <source>
        <dbReference type="EMBL" id="GHO91007.1"/>
    </source>
</evidence>
<dbReference type="SUPFAM" id="SSF52200">
    <property type="entry name" value="Toll/Interleukin receptor TIR domain"/>
    <property type="match status" value="1"/>
</dbReference>
<dbReference type="InterPro" id="IPR050953">
    <property type="entry name" value="N4_N6_ade-DNA_methylase"/>
</dbReference>
<comment type="catalytic activity">
    <reaction evidence="5">
        <text>a 2'-deoxyadenosine in DNA + S-adenosyl-L-methionine = an N(6)-methyl-2'-deoxyadenosine in DNA + S-adenosyl-L-homocysteine + H(+)</text>
        <dbReference type="Rhea" id="RHEA:15197"/>
        <dbReference type="Rhea" id="RHEA-COMP:12418"/>
        <dbReference type="Rhea" id="RHEA-COMP:12419"/>
        <dbReference type="ChEBI" id="CHEBI:15378"/>
        <dbReference type="ChEBI" id="CHEBI:57856"/>
        <dbReference type="ChEBI" id="CHEBI:59789"/>
        <dbReference type="ChEBI" id="CHEBI:90615"/>
        <dbReference type="ChEBI" id="CHEBI:90616"/>
        <dbReference type="EC" id="2.1.1.72"/>
    </reaction>
</comment>
<dbReference type="SUPFAM" id="SSF53335">
    <property type="entry name" value="S-adenosyl-L-methionine-dependent methyltransferases"/>
    <property type="match status" value="1"/>
</dbReference>
<dbReference type="GO" id="GO:0008170">
    <property type="term" value="F:N-methyltransferase activity"/>
    <property type="evidence" value="ECO:0007669"/>
    <property type="project" value="InterPro"/>
</dbReference>
<dbReference type="PRINTS" id="PR00507">
    <property type="entry name" value="N12N6MTFRASE"/>
</dbReference>
<evidence type="ECO:0000256" key="4">
    <source>
        <dbReference type="ARBA" id="ARBA00022747"/>
    </source>
</evidence>
<dbReference type="GO" id="GO:0003677">
    <property type="term" value="F:DNA binding"/>
    <property type="evidence" value="ECO:0007669"/>
    <property type="project" value="InterPro"/>
</dbReference>
<gene>
    <name evidence="7" type="ORF">KSF_010550</name>
</gene>
<keyword evidence="2" id="KW-0489">Methyltransferase</keyword>
<dbReference type="InterPro" id="IPR035897">
    <property type="entry name" value="Toll_tir_struct_dom_sf"/>
</dbReference>
<dbReference type="PANTHER" id="PTHR33841:SF1">
    <property type="entry name" value="DNA METHYLTRANSFERASE A"/>
    <property type="match status" value="1"/>
</dbReference>
<dbReference type="PANTHER" id="PTHR33841">
    <property type="entry name" value="DNA METHYLTRANSFERASE YEEA-RELATED"/>
    <property type="match status" value="1"/>
</dbReference>
<evidence type="ECO:0000256" key="1">
    <source>
        <dbReference type="ARBA" id="ARBA00011900"/>
    </source>
</evidence>
<dbReference type="Proteomes" id="UP000597444">
    <property type="component" value="Unassembled WGS sequence"/>
</dbReference>
<dbReference type="EMBL" id="BNJK01000001">
    <property type="protein sequence ID" value="GHO91007.1"/>
    <property type="molecule type" value="Genomic_DNA"/>
</dbReference>
<dbReference type="PROSITE" id="PS00092">
    <property type="entry name" value="N6_MTASE"/>
    <property type="match status" value="1"/>
</dbReference>
<protein>
    <recommendedName>
        <fullName evidence="1">site-specific DNA-methyltransferase (adenine-specific)</fullName>
        <ecNumber evidence="1">2.1.1.72</ecNumber>
    </recommendedName>
</protein>
<feature type="domain" description="TIR" evidence="6">
    <location>
        <begin position="4"/>
        <end position="146"/>
    </location>
</feature>
<comment type="caution">
    <text evidence="7">The sequence shown here is derived from an EMBL/GenBank/DDBJ whole genome shotgun (WGS) entry which is preliminary data.</text>
</comment>
<reference evidence="7" key="1">
    <citation type="submission" date="2020-10" db="EMBL/GenBank/DDBJ databases">
        <title>Taxonomic study of unclassified bacteria belonging to the class Ktedonobacteria.</title>
        <authorList>
            <person name="Yabe S."/>
            <person name="Wang C.M."/>
            <person name="Zheng Y."/>
            <person name="Sakai Y."/>
            <person name="Cavaletti L."/>
            <person name="Monciardini P."/>
            <person name="Donadio S."/>
        </authorList>
    </citation>
    <scope>NUCLEOTIDE SEQUENCE</scope>
    <source>
        <strain evidence="7">ID150040</strain>
    </source>
</reference>
<dbReference type="EC" id="2.1.1.72" evidence="1"/>
<keyword evidence="4" id="KW-0680">Restriction system</keyword>
<dbReference type="InterPro" id="IPR003356">
    <property type="entry name" value="DNA_methylase_A-5"/>
</dbReference>
<dbReference type="GO" id="GO:0009007">
    <property type="term" value="F:site-specific DNA-methyltransferase (adenine-specific) activity"/>
    <property type="evidence" value="ECO:0007669"/>
    <property type="project" value="UniProtKB-EC"/>
</dbReference>
<accession>A0A8J3N163</accession>
<dbReference type="Gene3D" id="3.40.50.150">
    <property type="entry name" value="Vaccinia Virus protein VP39"/>
    <property type="match status" value="1"/>
</dbReference>
<dbReference type="Gene3D" id="3.40.50.10140">
    <property type="entry name" value="Toll/interleukin-1 receptor homology (TIR) domain"/>
    <property type="match status" value="1"/>
</dbReference>